<comment type="caution">
    <text evidence="3">The sequence shown here is derived from an EMBL/GenBank/DDBJ whole genome shotgun (WGS) entry which is preliminary data.</text>
</comment>
<evidence type="ECO:0000256" key="1">
    <source>
        <dbReference type="SAM" id="MobiDB-lite"/>
    </source>
</evidence>
<evidence type="ECO:0000313" key="4">
    <source>
        <dbReference type="Proteomes" id="UP000759537"/>
    </source>
</evidence>
<proteinExistence type="predicted"/>
<sequence>MGSLQSPEHHPTSSGSLASPLSSNGHHGGSPPLKDVSSEIRITRPGTPPPTAIFSSGMQRRLSLSFEDGNVAILAGKSYFLVHRGFLSRQSEYLAELTKDNYSCPTMTLEGRPVLHLPDSPEDISLLLHSMYDGLSSLMALESSLRVASILLRLSAKYAMEHLFNDTLAILYKAWPTSLTQWTRRERQLPRVNSEAARAISLPHPITIVNLAREVDAIELIPAAFYDLCRLLPSVVATGHTDPFDLTSHSLTSSDLVLLFQGREAASRFFSTFVVNELENRRASETCINRRQPDPAQRRLCTGAFQLITYELLQDVNGLITGRTADPLFAMQEVLNLQADSGTPESRNMFRACDSCRQELVVSVHAARNKFWDSLPEWFGVEVTHWG</sequence>
<protein>
    <recommendedName>
        <fullName evidence="2">BTB domain-containing protein</fullName>
    </recommendedName>
</protein>
<feature type="region of interest" description="Disordered" evidence="1">
    <location>
        <begin position="1"/>
        <end position="54"/>
    </location>
</feature>
<dbReference type="SUPFAM" id="SSF54695">
    <property type="entry name" value="POZ domain"/>
    <property type="match status" value="1"/>
</dbReference>
<keyword evidence="4" id="KW-1185">Reference proteome</keyword>
<reference evidence="3" key="1">
    <citation type="submission" date="2019-10" db="EMBL/GenBank/DDBJ databases">
        <authorList>
            <consortium name="DOE Joint Genome Institute"/>
            <person name="Kuo A."/>
            <person name="Miyauchi S."/>
            <person name="Kiss E."/>
            <person name="Drula E."/>
            <person name="Kohler A."/>
            <person name="Sanchez-Garcia M."/>
            <person name="Andreopoulos B."/>
            <person name="Barry K.W."/>
            <person name="Bonito G."/>
            <person name="Buee M."/>
            <person name="Carver A."/>
            <person name="Chen C."/>
            <person name="Cichocki N."/>
            <person name="Clum A."/>
            <person name="Culley D."/>
            <person name="Crous P.W."/>
            <person name="Fauchery L."/>
            <person name="Girlanda M."/>
            <person name="Hayes R."/>
            <person name="Keri Z."/>
            <person name="LaButti K."/>
            <person name="Lipzen A."/>
            <person name="Lombard V."/>
            <person name="Magnuson J."/>
            <person name="Maillard F."/>
            <person name="Morin E."/>
            <person name="Murat C."/>
            <person name="Nolan M."/>
            <person name="Ohm R."/>
            <person name="Pangilinan J."/>
            <person name="Pereira M."/>
            <person name="Perotto S."/>
            <person name="Peter M."/>
            <person name="Riley R."/>
            <person name="Sitrit Y."/>
            <person name="Stielow B."/>
            <person name="Szollosi G."/>
            <person name="Zifcakova L."/>
            <person name="Stursova M."/>
            <person name="Spatafora J.W."/>
            <person name="Tedersoo L."/>
            <person name="Vaario L.-M."/>
            <person name="Yamada A."/>
            <person name="Yan M."/>
            <person name="Wang P."/>
            <person name="Xu J."/>
            <person name="Bruns T."/>
            <person name="Baldrian P."/>
            <person name="Vilgalys R."/>
            <person name="Henrissat B."/>
            <person name="Grigoriev I.V."/>
            <person name="Hibbett D."/>
            <person name="Nagy L.G."/>
            <person name="Martin F.M."/>
        </authorList>
    </citation>
    <scope>NUCLEOTIDE SEQUENCE</scope>
    <source>
        <strain evidence="3">Prilba</strain>
    </source>
</reference>
<evidence type="ECO:0000313" key="3">
    <source>
        <dbReference type="EMBL" id="KAF8482709.1"/>
    </source>
</evidence>
<dbReference type="CDD" id="cd18186">
    <property type="entry name" value="BTB_POZ_ZBTB_KLHL-like"/>
    <property type="match status" value="1"/>
</dbReference>
<reference evidence="3" key="2">
    <citation type="journal article" date="2020" name="Nat. Commun.">
        <title>Large-scale genome sequencing of mycorrhizal fungi provides insights into the early evolution of symbiotic traits.</title>
        <authorList>
            <person name="Miyauchi S."/>
            <person name="Kiss E."/>
            <person name="Kuo A."/>
            <person name="Drula E."/>
            <person name="Kohler A."/>
            <person name="Sanchez-Garcia M."/>
            <person name="Morin E."/>
            <person name="Andreopoulos B."/>
            <person name="Barry K.W."/>
            <person name="Bonito G."/>
            <person name="Buee M."/>
            <person name="Carver A."/>
            <person name="Chen C."/>
            <person name="Cichocki N."/>
            <person name="Clum A."/>
            <person name="Culley D."/>
            <person name="Crous P.W."/>
            <person name="Fauchery L."/>
            <person name="Girlanda M."/>
            <person name="Hayes R.D."/>
            <person name="Keri Z."/>
            <person name="LaButti K."/>
            <person name="Lipzen A."/>
            <person name="Lombard V."/>
            <person name="Magnuson J."/>
            <person name="Maillard F."/>
            <person name="Murat C."/>
            <person name="Nolan M."/>
            <person name="Ohm R.A."/>
            <person name="Pangilinan J."/>
            <person name="Pereira M.F."/>
            <person name="Perotto S."/>
            <person name="Peter M."/>
            <person name="Pfister S."/>
            <person name="Riley R."/>
            <person name="Sitrit Y."/>
            <person name="Stielow J.B."/>
            <person name="Szollosi G."/>
            <person name="Zifcakova L."/>
            <person name="Stursova M."/>
            <person name="Spatafora J.W."/>
            <person name="Tedersoo L."/>
            <person name="Vaario L.M."/>
            <person name="Yamada A."/>
            <person name="Yan M."/>
            <person name="Wang P."/>
            <person name="Xu J."/>
            <person name="Bruns T."/>
            <person name="Baldrian P."/>
            <person name="Vilgalys R."/>
            <person name="Dunand C."/>
            <person name="Henrissat B."/>
            <person name="Grigoriev I.V."/>
            <person name="Hibbett D."/>
            <person name="Nagy L.G."/>
            <person name="Martin F.M."/>
        </authorList>
    </citation>
    <scope>NUCLEOTIDE SEQUENCE</scope>
    <source>
        <strain evidence="3">Prilba</strain>
    </source>
</reference>
<feature type="compositionally biased region" description="Low complexity" evidence="1">
    <location>
        <begin position="13"/>
        <end position="23"/>
    </location>
</feature>
<feature type="domain" description="BTB" evidence="2">
    <location>
        <begin position="69"/>
        <end position="140"/>
    </location>
</feature>
<name>A0A9P5TBD8_9AGAM</name>
<dbReference type="PROSITE" id="PS50097">
    <property type="entry name" value="BTB"/>
    <property type="match status" value="1"/>
</dbReference>
<gene>
    <name evidence="3" type="ORF">DFH94DRAFT_376879</name>
</gene>
<dbReference type="Pfam" id="PF00651">
    <property type="entry name" value="BTB"/>
    <property type="match status" value="1"/>
</dbReference>
<evidence type="ECO:0000259" key="2">
    <source>
        <dbReference type="PROSITE" id="PS50097"/>
    </source>
</evidence>
<dbReference type="Gene3D" id="3.30.710.10">
    <property type="entry name" value="Potassium Channel Kv1.1, Chain A"/>
    <property type="match status" value="1"/>
</dbReference>
<dbReference type="InterPro" id="IPR011333">
    <property type="entry name" value="SKP1/BTB/POZ_sf"/>
</dbReference>
<dbReference type="OrthoDB" id="3235673at2759"/>
<dbReference type="EMBL" id="WHVB01000005">
    <property type="protein sequence ID" value="KAF8482709.1"/>
    <property type="molecule type" value="Genomic_DNA"/>
</dbReference>
<dbReference type="Proteomes" id="UP000759537">
    <property type="component" value="Unassembled WGS sequence"/>
</dbReference>
<accession>A0A9P5TBD8</accession>
<dbReference type="InterPro" id="IPR000210">
    <property type="entry name" value="BTB/POZ_dom"/>
</dbReference>
<dbReference type="AlphaFoldDB" id="A0A9P5TBD8"/>
<organism evidence="3 4">
    <name type="scientific">Russula ochroleuca</name>
    <dbReference type="NCBI Taxonomy" id="152965"/>
    <lineage>
        <taxon>Eukaryota</taxon>
        <taxon>Fungi</taxon>
        <taxon>Dikarya</taxon>
        <taxon>Basidiomycota</taxon>
        <taxon>Agaricomycotina</taxon>
        <taxon>Agaricomycetes</taxon>
        <taxon>Russulales</taxon>
        <taxon>Russulaceae</taxon>
        <taxon>Russula</taxon>
    </lineage>
</organism>